<proteinExistence type="inferred from homology"/>
<sequence>MEKVPVTVMRGGTSKGVFILQKDMPDDTNLWSDFLLDIMGSPDERQIDGLGGGHSLTSKAAIIKKSARKDADVEYTFAQVSLTDKFTDFKGNCGNISSAVGPYAIEKGLVQAEEPVTKVRILNTNTQKVIAAEVEVRNGTFHYQGDCSIPGVPGTASPIYLSFHQAEGAVTGKLFPTGQPIDVLDTPYGNISVSIIDYANPLVFVKAEDTGLTGLELPDEYTPDILEKLEMIRSIAAEKCRFAPRHEAAAKSPAVPKLTLISSPADYIDTKGIKRHAEEMDLVIRMMSMQKPHQALAITGAVCTTAGMLLQDTILSEFSFSGRTIRLGHPSGILKTEADVDPDGTTIKVVRTARKISEGYVFTKQSYSMNTPNHIG</sequence>
<evidence type="ECO:0000313" key="3">
    <source>
        <dbReference type="EMBL" id="MSE00940.1"/>
    </source>
</evidence>
<dbReference type="EMBL" id="WKKV01000001">
    <property type="protein sequence ID" value="MSE00940.1"/>
    <property type="molecule type" value="Genomic_DNA"/>
</dbReference>
<dbReference type="PANTHER" id="PTHR43709">
    <property type="entry name" value="ACONITATE ISOMERASE-RELATED"/>
    <property type="match status" value="1"/>
</dbReference>
<dbReference type="InterPro" id="IPR007400">
    <property type="entry name" value="PrpF-like"/>
</dbReference>
<dbReference type="AlphaFoldDB" id="A0A6A8LFA9"/>
<dbReference type="SUPFAM" id="SSF54506">
    <property type="entry name" value="Diaminopimelate epimerase-like"/>
    <property type="match status" value="2"/>
</dbReference>
<keyword evidence="2 3" id="KW-0413">Isomerase</keyword>
<dbReference type="PANTHER" id="PTHR43709:SF2">
    <property type="entry name" value="DUF453 DOMAIN PROTEIN (AFU_ORTHOLOGUE AFUA_6G00360)"/>
    <property type="match status" value="1"/>
</dbReference>
<dbReference type="Pfam" id="PF04303">
    <property type="entry name" value="PrpF"/>
    <property type="match status" value="1"/>
</dbReference>
<reference evidence="3" key="1">
    <citation type="submission" date="2019-11" db="EMBL/GenBank/DDBJ databases">
        <title>Draft Genome Sequence of Plant Growth-Promoting Rhizosphere-Associated Bacteria.</title>
        <authorList>
            <person name="Vasilyev I.Y."/>
            <person name="Radchenko V."/>
            <person name="Ilnitskaya E.V."/>
        </authorList>
    </citation>
    <scope>NUCLEOTIDE SEQUENCE</scope>
    <source>
        <strain evidence="3">VRA_517_n</strain>
    </source>
</reference>
<gene>
    <name evidence="3" type="ORF">GKC39_02540</name>
</gene>
<evidence type="ECO:0000256" key="2">
    <source>
        <dbReference type="ARBA" id="ARBA00023235"/>
    </source>
</evidence>
<dbReference type="RefSeq" id="WP_060387178.1">
    <property type="nucleotide sequence ID" value="NZ_CP046386.1"/>
</dbReference>
<comment type="caution">
    <text evidence="3">The sequence shown here is derived from an EMBL/GenBank/DDBJ whole genome shotgun (WGS) entry which is preliminary data.</text>
</comment>
<protein>
    <submittedName>
        <fullName evidence="3">3-methylitaconate isomerase</fullName>
    </submittedName>
</protein>
<dbReference type="GO" id="GO:0016853">
    <property type="term" value="F:isomerase activity"/>
    <property type="evidence" value="ECO:0007669"/>
    <property type="project" value="UniProtKB-KW"/>
</dbReference>
<organism evidence="3">
    <name type="scientific">Bacillus velezensis</name>
    <dbReference type="NCBI Taxonomy" id="492670"/>
    <lineage>
        <taxon>Bacteria</taxon>
        <taxon>Bacillati</taxon>
        <taxon>Bacillota</taxon>
        <taxon>Bacilli</taxon>
        <taxon>Bacillales</taxon>
        <taxon>Bacillaceae</taxon>
        <taxon>Bacillus</taxon>
        <taxon>Bacillus amyloliquefaciens group</taxon>
    </lineage>
</organism>
<name>A0A6A8LFA9_BACVE</name>
<accession>A0A6A8LFA9</accession>
<comment type="similarity">
    <text evidence="1">Belongs to the PrpF family.</text>
</comment>
<evidence type="ECO:0000256" key="1">
    <source>
        <dbReference type="ARBA" id="ARBA00007673"/>
    </source>
</evidence>
<dbReference type="Gene3D" id="3.10.310.10">
    <property type="entry name" value="Diaminopimelate Epimerase, Chain A, domain 1"/>
    <property type="match status" value="2"/>
</dbReference>